<accession>A0A3S3SF95</accession>
<dbReference type="GO" id="GO:0006612">
    <property type="term" value="P:protein targeting to membrane"/>
    <property type="evidence" value="ECO:0007669"/>
    <property type="project" value="TreeGrafter"/>
</dbReference>
<protein>
    <recommendedName>
        <fullName evidence="4">Ras modification protein ERF4</fullName>
    </recommendedName>
</protein>
<comment type="similarity">
    <text evidence="2">Belongs to the ERF4 family.</text>
</comment>
<feature type="domain" description="Golgin subfamily A member 7/ERF4" evidence="7">
    <location>
        <begin position="26"/>
        <end position="138"/>
    </location>
</feature>
<evidence type="ECO:0000256" key="2">
    <source>
        <dbReference type="ARBA" id="ARBA00007732"/>
    </source>
</evidence>
<dbReference type="AlphaFoldDB" id="A0A3S3SF95"/>
<evidence type="ECO:0000256" key="1">
    <source>
        <dbReference type="ARBA" id="ARBA00004406"/>
    </source>
</evidence>
<dbReference type="Proteomes" id="UP000285301">
    <property type="component" value="Unassembled WGS sequence"/>
</dbReference>
<dbReference type="GO" id="GO:0005789">
    <property type="term" value="C:endoplasmic reticulum membrane"/>
    <property type="evidence" value="ECO:0007669"/>
    <property type="project" value="UniProtKB-SubCell"/>
</dbReference>
<comment type="caution">
    <text evidence="8">The sequence shown here is derived from an EMBL/GenBank/DDBJ whole genome shotgun (WGS) entry which is preliminary data.</text>
</comment>
<dbReference type="PANTHER" id="PTHR13254:SF0">
    <property type="entry name" value="GOLGIN SUBFAMILY A MEMBER 7_ERF4 DOMAIN-CONTAINING PROTEIN"/>
    <property type="match status" value="1"/>
</dbReference>
<evidence type="ECO:0000259" key="7">
    <source>
        <dbReference type="Pfam" id="PF10256"/>
    </source>
</evidence>
<sequence length="163" mass="18585">MSVPSTTASAANQSSSNNQSAGYKKIFIQRDYSEGSGVKFLSKFPSELEGLIDRQHFEYLINTLNSIYADAERMSTQTFCESCFSCISAYLLYLCIETYYQKCMRKVAAFIDEQNDTVWKPRGLLLTDPIERGLRVIEITIFDKETSTQRRQLGTSNESEVHK</sequence>
<keyword evidence="9" id="KW-1185">Reference proteome</keyword>
<evidence type="ECO:0000256" key="3">
    <source>
        <dbReference type="ARBA" id="ARBA00011396"/>
    </source>
</evidence>
<dbReference type="STRING" id="1965070.A0A3S3SF95"/>
<keyword evidence="6" id="KW-0472">Membrane</keyword>
<keyword evidence="5" id="KW-0256">Endoplasmic reticulum</keyword>
<organism evidence="8 9">
    <name type="scientific">Dinothrombium tinctorium</name>
    <dbReference type="NCBI Taxonomy" id="1965070"/>
    <lineage>
        <taxon>Eukaryota</taxon>
        <taxon>Metazoa</taxon>
        <taxon>Ecdysozoa</taxon>
        <taxon>Arthropoda</taxon>
        <taxon>Chelicerata</taxon>
        <taxon>Arachnida</taxon>
        <taxon>Acari</taxon>
        <taxon>Acariformes</taxon>
        <taxon>Trombidiformes</taxon>
        <taxon>Prostigmata</taxon>
        <taxon>Anystina</taxon>
        <taxon>Parasitengona</taxon>
        <taxon>Trombidioidea</taxon>
        <taxon>Trombidiidae</taxon>
        <taxon>Dinothrombium</taxon>
    </lineage>
</organism>
<evidence type="ECO:0000313" key="8">
    <source>
        <dbReference type="EMBL" id="RWS14503.1"/>
    </source>
</evidence>
<dbReference type="InterPro" id="IPR019383">
    <property type="entry name" value="Golgin_A_7/ERF4"/>
</dbReference>
<evidence type="ECO:0000313" key="9">
    <source>
        <dbReference type="Proteomes" id="UP000285301"/>
    </source>
</evidence>
<dbReference type="PANTHER" id="PTHR13254">
    <property type="entry name" value="GOLGI AUTOANTIGEN, GOLGIN SUBFAMILY A, 7"/>
    <property type="match status" value="1"/>
</dbReference>
<reference evidence="8 9" key="1">
    <citation type="journal article" date="2018" name="Gigascience">
        <title>Genomes of trombidid mites reveal novel predicted allergens and laterally-transferred genes associated with secondary metabolism.</title>
        <authorList>
            <person name="Dong X."/>
            <person name="Chaisiri K."/>
            <person name="Xia D."/>
            <person name="Armstrong S.D."/>
            <person name="Fang Y."/>
            <person name="Donnelly M.J."/>
            <person name="Kadowaki T."/>
            <person name="McGarry J.W."/>
            <person name="Darby A.C."/>
            <person name="Makepeace B.L."/>
        </authorList>
    </citation>
    <scope>NUCLEOTIDE SEQUENCE [LARGE SCALE GENOMIC DNA]</scope>
    <source>
        <strain evidence="8">UoL-WK</strain>
    </source>
</reference>
<comment type="subunit">
    <text evidence="3">Interacts with ERF2.</text>
</comment>
<comment type="subcellular location">
    <subcellularLocation>
        <location evidence="1">Endoplasmic reticulum membrane</location>
        <topology evidence="1">Peripheral membrane protein</topology>
    </subcellularLocation>
</comment>
<evidence type="ECO:0000256" key="5">
    <source>
        <dbReference type="ARBA" id="ARBA00022824"/>
    </source>
</evidence>
<dbReference type="OrthoDB" id="2190159at2759"/>
<dbReference type="EMBL" id="NCKU01000702">
    <property type="protein sequence ID" value="RWS14503.1"/>
    <property type="molecule type" value="Genomic_DNA"/>
</dbReference>
<evidence type="ECO:0000256" key="6">
    <source>
        <dbReference type="ARBA" id="ARBA00023136"/>
    </source>
</evidence>
<dbReference type="InterPro" id="IPR051371">
    <property type="entry name" value="Ras_palmitoyltransferase"/>
</dbReference>
<dbReference type="GO" id="GO:0002178">
    <property type="term" value="C:palmitoyltransferase complex"/>
    <property type="evidence" value="ECO:0007669"/>
    <property type="project" value="TreeGrafter"/>
</dbReference>
<dbReference type="Pfam" id="PF10256">
    <property type="entry name" value="Erf4"/>
    <property type="match status" value="1"/>
</dbReference>
<name>A0A3S3SF95_9ACAR</name>
<proteinExistence type="inferred from homology"/>
<gene>
    <name evidence="8" type="ORF">B4U79_04611</name>
</gene>
<evidence type="ECO:0000256" key="4">
    <source>
        <dbReference type="ARBA" id="ARBA00018463"/>
    </source>
</evidence>